<dbReference type="InterPro" id="IPR009001">
    <property type="entry name" value="Transl_elong_EF1A/Init_IF2_C"/>
</dbReference>
<dbReference type="Proteomes" id="UP000015354">
    <property type="component" value="Unassembled WGS sequence"/>
</dbReference>
<evidence type="ECO:0000256" key="7">
    <source>
        <dbReference type="ARBA" id="ARBA00048107"/>
    </source>
</evidence>
<evidence type="ECO:0000256" key="1">
    <source>
        <dbReference type="ARBA" id="ARBA00007249"/>
    </source>
</evidence>
<evidence type="ECO:0000313" key="9">
    <source>
        <dbReference type="EMBL" id="EPY33672.1"/>
    </source>
</evidence>
<dbReference type="SUPFAM" id="SSF52540">
    <property type="entry name" value="P-loop containing nucleoside triphosphate hydrolases"/>
    <property type="match status" value="1"/>
</dbReference>
<dbReference type="PANTHER" id="PTHR42854:SF3">
    <property type="entry name" value="EUKARYOTIC TRANSLATION INITIATION FACTOR 2 SUBUNIT 3-RELATED"/>
    <property type="match status" value="1"/>
</dbReference>
<organism evidence="9 10">
    <name type="scientific">Strigomonas culicis</name>
    <dbReference type="NCBI Taxonomy" id="28005"/>
    <lineage>
        <taxon>Eukaryota</taxon>
        <taxon>Discoba</taxon>
        <taxon>Euglenozoa</taxon>
        <taxon>Kinetoplastea</taxon>
        <taxon>Metakinetoplastina</taxon>
        <taxon>Trypanosomatida</taxon>
        <taxon>Trypanosomatidae</taxon>
        <taxon>Strigomonadinae</taxon>
        <taxon>Strigomonas</taxon>
    </lineage>
</organism>
<dbReference type="PROSITE" id="PS51722">
    <property type="entry name" value="G_TR_2"/>
    <property type="match status" value="1"/>
</dbReference>
<accession>S9URW5</accession>
<dbReference type="InterPro" id="IPR027417">
    <property type="entry name" value="P-loop_NTPase"/>
</dbReference>
<evidence type="ECO:0000256" key="4">
    <source>
        <dbReference type="ARBA" id="ARBA00022741"/>
    </source>
</evidence>
<dbReference type="EMBL" id="ATMH01002094">
    <property type="protein sequence ID" value="EPY33672.1"/>
    <property type="molecule type" value="Genomic_DNA"/>
</dbReference>
<evidence type="ECO:0000256" key="2">
    <source>
        <dbReference type="ARBA" id="ARBA00011986"/>
    </source>
</evidence>
<dbReference type="GO" id="GO:0005525">
    <property type="term" value="F:GTP binding"/>
    <property type="evidence" value="ECO:0007669"/>
    <property type="project" value="UniProtKB-KW"/>
</dbReference>
<keyword evidence="10" id="KW-1185">Reference proteome</keyword>
<protein>
    <recommendedName>
        <fullName evidence="2">protein-synthesizing GTPase</fullName>
        <ecNumber evidence="2">3.6.5.3</ecNumber>
    </recommendedName>
</protein>
<dbReference type="InterPro" id="IPR000795">
    <property type="entry name" value="T_Tr_GTP-bd_dom"/>
</dbReference>
<gene>
    <name evidence="9" type="ORF">STCU_02094</name>
</gene>
<dbReference type="Pfam" id="PF00009">
    <property type="entry name" value="GTP_EFTU"/>
    <property type="match status" value="1"/>
</dbReference>
<evidence type="ECO:0000256" key="3">
    <source>
        <dbReference type="ARBA" id="ARBA00022540"/>
    </source>
</evidence>
<dbReference type="SUPFAM" id="SSF50447">
    <property type="entry name" value="Translation proteins"/>
    <property type="match status" value="2"/>
</dbReference>
<dbReference type="InterPro" id="IPR009000">
    <property type="entry name" value="Transl_B-barrel_sf"/>
</dbReference>
<dbReference type="GO" id="GO:0003743">
    <property type="term" value="F:translation initiation factor activity"/>
    <property type="evidence" value="ECO:0007669"/>
    <property type="project" value="UniProtKB-KW"/>
</dbReference>
<comment type="catalytic activity">
    <reaction evidence="7">
        <text>GTP + H2O = GDP + phosphate + H(+)</text>
        <dbReference type="Rhea" id="RHEA:19669"/>
        <dbReference type="ChEBI" id="CHEBI:15377"/>
        <dbReference type="ChEBI" id="CHEBI:15378"/>
        <dbReference type="ChEBI" id="CHEBI:37565"/>
        <dbReference type="ChEBI" id="CHEBI:43474"/>
        <dbReference type="ChEBI" id="CHEBI:58189"/>
        <dbReference type="EC" id="3.6.5.3"/>
    </reaction>
</comment>
<evidence type="ECO:0000313" key="10">
    <source>
        <dbReference type="Proteomes" id="UP000015354"/>
    </source>
</evidence>
<dbReference type="Gene3D" id="3.40.50.300">
    <property type="entry name" value="P-loop containing nucleotide triphosphate hydrolases"/>
    <property type="match status" value="1"/>
</dbReference>
<feature type="domain" description="Tr-type G" evidence="8">
    <location>
        <begin position="1"/>
        <end position="170"/>
    </location>
</feature>
<dbReference type="EC" id="3.6.5.3" evidence="2"/>
<dbReference type="GO" id="GO:0001731">
    <property type="term" value="P:formation of translation preinitiation complex"/>
    <property type="evidence" value="ECO:0007669"/>
    <property type="project" value="TreeGrafter"/>
</dbReference>
<dbReference type="PANTHER" id="PTHR42854">
    <property type="entry name" value="EUKARYOTIC TRANSLATION INITIATION FACTOR 2 SUBUNIT 3 FAMILY MEMBER"/>
    <property type="match status" value="1"/>
</dbReference>
<dbReference type="SUPFAM" id="SSF50465">
    <property type="entry name" value="EF-Tu/eEF-1alpha/eIF2-gamma C-terminal domain"/>
    <property type="match status" value="1"/>
</dbReference>
<comment type="caution">
    <text evidence="9">The sequence shown here is derived from an EMBL/GenBank/DDBJ whole genome shotgun (WGS) entry which is preliminary data.</text>
</comment>
<keyword evidence="6" id="KW-0342">GTP-binding</keyword>
<dbReference type="Gene3D" id="2.40.30.10">
    <property type="entry name" value="Translation factors"/>
    <property type="match status" value="2"/>
</dbReference>
<reference evidence="9 10" key="1">
    <citation type="journal article" date="2013" name="PLoS ONE">
        <title>Predicting the Proteins of Angomonas deanei, Strigomonas culicis and Their Respective Endosymbionts Reveals New Aspects of the Trypanosomatidae Family.</title>
        <authorList>
            <person name="Motta M.C."/>
            <person name="Martins A.C."/>
            <person name="de Souza S.S."/>
            <person name="Catta-Preta C.M."/>
            <person name="Silva R."/>
            <person name="Klein C.C."/>
            <person name="de Almeida L.G."/>
            <person name="de Lima Cunha O."/>
            <person name="Ciapina L.P."/>
            <person name="Brocchi M."/>
            <person name="Colabardini A.C."/>
            <person name="de Araujo Lima B."/>
            <person name="Machado C.R."/>
            <person name="de Almeida Soares C.M."/>
            <person name="Probst C.M."/>
            <person name="de Menezes C.B."/>
            <person name="Thompson C.E."/>
            <person name="Bartholomeu D.C."/>
            <person name="Gradia D.F."/>
            <person name="Pavoni D.P."/>
            <person name="Grisard E.C."/>
            <person name="Fantinatti-Garboggini F."/>
            <person name="Marchini F.K."/>
            <person name="Rodrigues-Luiz G.F."/>
            <person name="Wagner G."/>
            <person name="Goldman G.H."/>
            <person name="Fietto J.L."/>
            <person name="Elias M.C."/>
            <person name="Goldman M.H."/>
            <person name="Sagot M.F."/>
            <person name="Pereira M."/>
            <person name="Stoco P.H."/>
            <person name="de Mendonca-Neto R.P."/>
            <person name="Teixeira S.M."/>
            <person name="Maciel T.E."/>
            <person name="de Oliveira Mendes T.A."/>
            <person name="Urmenyi T.P."/>
            <person name="de Souza W."/>
            <person name="Schenkman S."/>
            <person name="de Vasconcelos A.T."/>
        </authorList>
    </citation>
    <scope>NUCLEOTIDE SEQUENCE [LARGE SCALE GENOMIC DNA]</scope>
</reference>
<dbReference type="AlphaFoldDB" id="S9URW5"/>
<name>S9URW5_9TRYP</name>
<sequence>MNITIHLGYANAKVYQCPQCPAPTCFYSFSSAQPDATPCPECGSPMQLLRHFSFVDCPGHEVLMATMLNGAAIMDAALLLIAANEPFPQPQTREHLVGAEVCGIADLIVIQNKVDLVKMERAAAQAEVIRGYLNTYTTYKDSAIIPMAAQRGLNVPFLLHYLVHFVPVPRRPITGVASYLHVLRSFDVSRPGGQPEDIKGGVVGGSIAQGYLQPGDEVELLPGLLCVARRDGTLPTAAEVAGGAAPTYLFAPPPGELRYTPLRTKVVSLRSEANELSLAVCGGLVAVRTQLDPSLSRQDRLRGQVMRLVRRQGAAPRLTDPGSALNAPLTVYQEVDIQYFLLKEMVGSKQVEARPAHADGNTRAQLVVSANPVRALRQGEQLVLCVGTLSVAATVLRTARQVGRAVLHLGSPLCARVATRCVIGRYVDRQVRLIGVGSLV</sequence>
<comment type="similarity">
    <text evidence="1">Belongs to the TRAFAC class translation factor GTPase superfamily. Classic translation factor GTPase family. EF-Tu/EF-1A subfamily.</text>
</comment>
<dbReference type="GO" id="GO:0005850">
    <property type="term" value="C:eukaryotic translation initiation factor 2 complex"/>
    <property type="evidence" value="ECO:0007669"/>
    <property type="project" value="TreeGrafter"/>
</dbReference>
<dbReference type="InterPro" id="IPR015256">
    <property type="entry name" value="eIF2g_C"/>
</dbReference>
<dbReference type="GO" id="GO:0005829">
    <property type="term" value="C:cytosol"/>
    <property type="evidence" value="ECO:0007669"/>
    <property type="project" value="TreeGrafter"/>
</dbReference>
<keyword evidence="4" id="KW-0547">Nucleotide-binding</keyword>
<evidence type="ECO:0000256" key="6">
    <source>
        <dbReference type="ARBA" id="ARBA00023134"/>
    </source>
</evidence>
<dbReference type="GO" id="GO:0003924">
    <property type="term" value="F:GTPase activity"/>
    <property type="evidence" value="ECO:0007669"/>
    <property type="project" value="InterPro"/>
</dbReference>
<proteinExistence type="inferred from homology"/>
<keyword evidence="5" id="KW-0648">Protein biosynthesis</keyword>
<dbReference type="InterPro" id="IPR050543">
    <property type="entry name" value="eIF2G"/>
</dbReference>
<dbReference type="GO" id="GO:0000049">
    <property type="term" value="F:tRNA binding"/>
    <property type="evidence" value="ECO:0007669"/>
    <property type="project" value="TreeGrafter"/>
</dbReference>
<dbReference type="OrthoDB" id="1045173at2759"/>
<evidence type="ECO:0000256" key="5">
    <source>
        <dbReference type="ARBA" id="ARBA00022917"/>
    </source>
</evidence>
<keyword evidence="3 9" id="KW-0396">Initiation factor</keyword>
<evidence type="ECO:0000259" key="8">
    <source>
        <dbReference type="PROSITE" id="PS51722"/>
    </source>
</evidence>
<dbReference type="Pfam" id="PF09173">
    <property type="entry name" value="eIF2_C"/>
    <property type="match status" value="1"/>
</dbReference>